<evidence type="ECO:0000259" key="6">
    <source>
        <dbReference type="Pfam" id="PF01494"/>
    </source>
</evidence>
<dbReference type="SUPFAM" id="SSF51905">
    <property type="entry name" value="FAD/NAD(P)-binding domain"/>
    <property type="match status" value="1"/>
</dbReference>
<dbReference type="RefSeq" id="XP_044682476.1">
    <property type="nucleotide sequence ID" value="XM_044823985.1"/>
</dbReference>
<dbReference type="PRINTS" id="PR00420">
    <property type="entry name" value="RNGMNOXGNASE"/>
</dbReference>
<dbReference type="GO" id="GO:0071949">
    <property type="term" value="F:FAD binding"/>
    <property type="evidence" value="ECO:0007669"/>
    <property type="project" value="InterPro"/>
</dbReference>
<reference evidence="7" key="1">
    <citation type="journal article" date="2021" name="Mol. Plant Microbe Interact.">
        <title>Telomere to telomere genome assembly of Fusarium musae F31, causal agent of crown rot disease of banana.</title>
        <authorList>
            <person name="Degradi L."/>
            <person name="Tava V."/>
            <person name="Kunova A."/>
            <person name="Cortesi P."/>
            <person name="Saracchi M."/>
            <person name="Pasquali M."/>
        </authorList>
    </citation>
    <scope>NUCLEOTIDE SEQUENCE</scope>
    <source>
        <strain evidence="7">F31</strain>
    </source>
</reference>
<accession>A0A9P8DKQ3</accession>
<dbReference type="KEGG" id="fmu:J7337_006321"/>
<evidence type="ECO:0000313" key="7">
    <source>
        <dbReference type="EMBL" id="KAG9503476.1"/>
    </source>
</evidence>
<evidence type="ECO:0000256" key="2">
    <source>
        <dbReference type="ARBA" id="ARBA00022630"/>
    </source>
</evidence>
<dbReference type="InterPro" id="IPR050493">
    <property type="entry name" value="FAD-dep_Monooxygenase_BioMet"/>
</dbReference>
<proteinExistence type="inferred from homology"/>
<evidence type="ECO:0000256" key="1">
    <source>
        <dbReference type="ARBA" id="ARBA00007992"/>
    </source>
</evidence>
<keyword evidence="4" id="KW-0560">Oxidoreductase</keyword>
<comment type="caution">
    <text evidence="7">The sequence shown here is derived from an EMBL/GenBank/DDBJ whole genome shotgun (WGS) entry which is preliminary data.</text>
</comment>
<dbReference type="InterPro" id="IPR002938">
    <property type="entry name" value="FAD-bd"/>
</dbReference>
<dbReference type="EMBL" id="JAHBCI010000004">
    <property type="protein sequence ID" value="KAG9503476.1"/>
    <property type="molecule type" value="Genomic_DNA"/>
</dbReference>
<keyword evidence="2" id="KW-0285">Flavoprotein</keyword>
<evidence type="ECO:0000313" key="8">
    <source>
        <dbReference type="Proteomes" id="UP000827133"/>
    </source>
</evidence>
<dbReference type="Gene3D" id="3.50.50.60">
    <property type="entry name" value="FAD/NAD(P)-binding domain"/>
    <property type="match status" value="1"/>
</dbReference>
<dbReference type="PANTHER" id="PTHR13789">
    <property type="entry name" value="MONOOXYGENASE"/>
    <property type="match status" value="1"/>
</dbReference>
<gene>
    <name evidence="7" type="ORF">J7337_006321</name>
</gene>
<comment type="similarity">
    <text evidence="1">Belongs to the paxM FAD-dependent monooxygenase family.</text>
</comment>
<dbReference type="Proteomes" id="UP000827133">
    <property type="component" value="Unassembled WGS sequence"/>
</dbReference>
<dbReference type="GO" id="GO:0004497">
    <property type="term" value="F:monooxygenase activity"/>
    <property type="evidence" value="ECO:0007669"/>
    <property type="project" value="UniProtKB-KW"/>
</dbReference>
<sequence length="253" mass="27767">MAKNKITQPATAYPSRSVNLLERLHQTAEHANGNGHFPDPQVKLQILIVGAGLGGLATAVALARKGHEVTVLEQAATLGEVGAGIQIPSNSGRLLLKWGLGPYIEQYAVKPDSMTFRRWANGDPIAYTRLSPDFEDRYGAPYYVIHRADFHRALCRRAEDLGVKIVTDSRVTDYDESIPSAKTYDGREYRADLVIAADGVKSQARSVALGGSDLPPQKTGFAAYRATVNTEEMKQDEDTAWLLEKPGINIWYV</sequence>
<dbReference type="AlphaFoldDB" id="A0A9P8DKQ3"/>
<keyword evidence="3" id="KW-0274">FAD</keyword>
<dbReference type="PANTHER" id="PTHR13789:SF306">
    <property type="entry name" value="HYDROXYLASE, PUTATIVE-RELATED"/>
    <property type="match status" value="1"/>
</dbReference>
<dbReference type="InterPro" id="IPR036188">
    <property type="entry name" value="FAD/NAD-bd_sf"/>
</dbReference>
<evidence type="ECO:0000256" key="4">
    <source>
        <dbReference type="ARBA" id="ARBA00023002"/>
    </source>
</evidence>
<name>A0A9P8DKQ3_9HYPO</name>
<dbReference type="GeneID" id="68314177"/>
<evidence type="ECO:0000256" key="3">
    <source>
        <dbReference type="ARBA" id="ARBA00022827"/>
    </source>
</evidence>
<feature type="domain" description="FAD-binding" evidence="6">
    <location>
        <begin position="44"/>
        <end position="207"/>
    </location>
</feature>
<keyword evidence="8" id="KW-1185">Reference proteome</keyword>
<protein>
    <recommendedName>
        <fullName evidence="6">FAD-binding domain-containing protein</fullName>
    </recommendedName>
</protein>
<evidence type="ECO:0000256" key="5">
    <source>
        <dbReference type="ARBA" id="ARBA00023033"/>
    </source>
</evidence>
<dbReference type="Pfam" id="PF01494">
    <property type="entry name" value="FAD_binding_3"/>
    <property type="match status" value="1"/>
</dbReference>
<organism evidence="7 8">
    <name type="scientific">Fusarium musae</name>
    <dbReference type="NCBI Taxonomy" id="1042133"/>
    <lineage>
        <taxon>Eukaryota</taxon>
        <taxon>Fungi</taxon>
        <taxon>Dikarya</taxon>
        <taxon>Ascomycota</taxon>
        <taxon>Pezizomycotina</taxon>
        <taxon>Sordariomycetes</taxon>
        <taxon>Hypocreomycetidae</taxon>
        <taxon>Hypocreales</taxon>
        <taxon>Nectriaceae</taxon>
        <taxon>Fusarium</taxon>
    </lineage>
</organism>
<keyword evidence="5" id="KW-0503">Monooxygenase</keyword>